<proteinExistence type="predicted"/>
<comment type="caution">
    <text evidence="1">The sequence shown here is derived from an EMBL/GenBank/DDBJ whole genome shotgun (WGS) entry which is preliminary data.</text>
</comment>
<evidence type="ECO:0000313" key="2">
    <source>
        <dbReference type="Proteomes" id="UP001281147"/>
    </source>
</evidence>
<gene>
    <name evidence="1" type="ORF">LTR37_009861</name>
</gene>
<evidence type="ECO:0000313" key="1">
    <source>
        <dbReference type="EMBL" id="KAK3711074.1"/>
    </source>
</evidence>
<dbReference type="Proteomes" id="UP001281147">
    <property type="component" value="Unassembled WGS sequence"/>
</dbReference>
<keyword evidence="2" id="KW-1185">Reference proteome</keyword>
<name>A0ACC3N7Q1_9PEZI</name>
<organism evidence="1 2">
    <name type="scientific">Vermiconidia calcicola</name>
    <dbReference type="NCBI Taxonomy" id="1690605"/>
    <lineage>
        <taxon>Eukaryota</taxon>
        <taxon>Fungi</taxon>
        <taxon>Dikarya</taxon>
        <taxon>Ascomycota</taxon>
        <taxon>Pezizomycotina</taxon>
        <taxon>Dothideomycetes</taxon>
        <taxon>Dothideomycetidae</taxon>
        <taxon>Mycosphaerellales</taxon>
        <taxon>Extremaceae</taxon>
        <taxon>Vermiconidia</taxon>
    </lineage>
</organism>
<accession>A0ACC3N7Q1</accession>
<sequence>MSNLRDQQTELSFQLQDGLLLSRQKSLEEARGEEEKPDKQTHTKLRLLPSLEASSTTLKRSGLRHQAFFIGQIVLLVVVVVQFIMLYRTCILAAAGVANAGLMKKQASSSSSSRPDYYQTSPELWPGPTPTGPAPFLAETNPAPFSSTTYIPNSPLETQVPIKGNSDNGNIFQLHGQLSHYFPNPVGFGVDEYPLPRDAHIAQLHMLSRHGSRYPTVGAGAQLLAEKIQNYTSGTLGDVTFTGHLYPNNGSKIVARSTTQDRMTKSAEYFLAGFFGLEWTSNSTLVLAIETETDVWNNTLAGYFNCNNSYGYKNEGGDNATGKWVEIYLADATERLAPYAGGHFNWTAEESYNAQSLCAYETVAVGYSSFCGLFTYEEWEGYEYSIDINFAGQSGFQSPTGRAVGAGYVEEIRARLEHHLIKKPTAQVNVTLDSNPKTFPLDQALNFDFSHDTNIMGILTAFGFTQFAEVLPADHIKTDRQLVVSHMEPFAARLDMEVINTPSPLDGRRSEGEKYLDGDETTYVHFILNQRTLPLGVSYPECGNRDDGWCTLETFLDVLRTKLEEAQYDYSCNGDWPVVPYGDLTDGVPPPGGTLAA</sequence>
<protein>
    <submittedName>
        <fullName evidence="1">Uncharacterized protein</fullName>
    </submittedName>
</protein>
<dbReference type="EMBL" id="JAUTXU010000079">
    <property type="protein sequence ID" value="KAK3711074.1"/>
    <property type="molecule type" value="Genomic_DNA"/>
</dbReference>
<reference evidence="1" key="1">
    <citation type="submission" date="2023-07" db="EMBL/GenBank/DDBJ databases">
        <title>Black Yeasts Isolated from many extreme environments.</title>
        <authorList>
            <person name="Coleine C."/>
            <person name="Stajich J.E."/>
            <person name="Selbmann L."/>
        </authorList>
    </citation>
    <scope>NUCLEOTIDE SEQUENCE</scope>
    <source>
        <strain evidence="1">CCFEE 5714</strain>
    </source>
</reference>